<keyword evidence="3" id="KW-1185">Reference proteome</keyword>
<dbReference type="EMBL" id="LIAE01007730">
    <property type="protein sequence ID" value="PAV77308.1"/>
    <property type="molecule type" value="Genomic_DNA"/>
</dbReference>
<dbReference type="Proteomes" id="UP000218231">
    <property type="component" value="Unassembled WGS sequence"/>
</dbReference>
<gene>
    <name evidence="2" type="ORF">WR25_19739</name>
</gene>
<proteinExistence type="predicted"/>
<organism evidence="2 3">
    <name type="scientific">Diploscapter pachys</name>
    <dbReference type="NCBI Taxonomy" id="2018661"/>
    <lineage>
        <taxon>Eukaryota</taxon>
        <taxon>Metazoa</taxon>
        <taxon>Ecdysozoa</taxon>
        <taxon>Nematoda</taxon>
        <taxon>Chromadorea</taxon>
        <taxon>Rhabditida</taxon>
        <taxon>Rhabditina</taxon>
        <taxon>Rhabditomorpha</taxon>
        <taxon>Rhabditoidea</taxon>
        <taxon>Rhabditidae</taxon>
        <taxon>Diploscapter</taxon>
    </lineage>
</organism>
<evidence type="ECO:0000313" key="3">
    <source>
        <dbReference type="Proteomes" id="UP000218231"/>
    </source>
</evidence>
<dbReference type="AlphaFoldDB" id="A0A2A2KTT5"/>
<sequence length="274" mass="30526">MLLVSKMTVGFERCTANTLSNKKQETKFALFQLLVPYDDEDDFRAIIEFTKFLNSRKMRYSVNFDSQAVGGAAFLGYQLNGQNGTNGKVPNGHRHEQKQHPTVAERVIVTREVENQSEQDAERNNSVCDHNLPEEDEDSSILKPKKEDMNDSVLMWNPMKAANSRNTTANFGESSFAEPPADNSCSVFGKLNTEDKRFGNNDFKQPRNGFNGQPHSTFNPKFGSGSAFGNSSFQKGPTNFNNASSFGSNTNQYKQGGSSFGKGFMKTNGYHHPN</sequence>
<feature type="region of interest" description="Disordered" evidence="1">
    <location>
        <begin position="241"/>
        <end position="274"/>
    </location>
</feature>
<protein>
    <submittedName>
        <fullName evidence="2">Uncharacterized protein</fullName>
    </submittedName>
</protein>
<comment type="caution">
    <text evidence="2">The sequence shown here is derived from an EMBL/GenBank/DDBJ whole genome shotgun (WGS) entry which is preliminary data.</text>
</comment>
<name>A0A2A2KTT5_9BILA</name>
<feature type="region of interest" description="Disordered" evidence="1">
    <location>
        <begin position="114"/>
        <end position="149"/>
    </location>
</feature>
<evidence type="ECO:0000256" key="1">
    <source>
        <dbReference type="SAM" id="MobiDB-lite"/>
    </source>
</evidence>
<feature type="compositionally biased region" description="Polar residues" evidence="1">
    <location>
        <begin position="241"/>
        <end position="257"/>
    </location>
</feature>
<reference evidence="2 3" key="1">
    <citation type="journal article" date="2017" name="Curr. Biol.">
        <title>Genome architecture and evolution of a unichromosomal asexual nematode.</title>
        <authorList>
            <person name="Fradin H."/>
            <person name="Zegar C."/>
            <person name="Gutwein M."/>
            <person name="Lucas J."/>
            <person name="Kovtun M."/>
            <person name="Corcoran D."/>
            <person name="Baugh L.R."/>
            <person name="Kiontke K."/>
            <person name="Gunsalus K."/>
            <person name="Fitch D.H."/>
            <person name="Piano F."/>
        </authorList>
    </citation>
    <scope>NUCLEOTIDE SEQUENCE [LARGE SCALE GENOMIC DNA]</scope>
    <source>
        <strain evidence="2">PF1309</strain>
    </source>
</reference>
<accession>A0A2A2KTT5</accession>
<evidence type="ECO:0000313" key="2">
    <source>
        <dbReference type="EMBL" id="PAV77308.1"/>
    </source>
</evidence>